<protein>
    <submittedName>
        <fullName evidence="2">Uncharacterized protein</fullName>
    </submittedName>
</protein>
<reference evidence="2 3" key="2">
    <citation type="submission" date="2018-06" db="EMBL/GenBank/DDBJ databases">
        <title>Metagenomic assembly of (sub)arctic Cyanobacteria and their associated microbiome from non-axenic cultures.</title>
        <authorList>
            <person name="Baurain D."/>
        </authorList>
    </citation>
    <scope>NUCLEOTIDE SEQUENCE [LARGE SCALE GENOMIC DNA]</scope>
    <source>
        <strain evidence="2">ULC129bin1</strain>
    </source>
</reference>
<evidence type="ECO:0000256" key="1">
    <source>
        <dbReference type="SAM" id="MobiDB-lite"/>
    </source>
</evidence>
<dbReference type="Proteomes" id="UP000249354">
    <property type="component" value="Unassembled WGS sequence"/>
</dbReference>
<dbReference type="AlphaFoldDB" id="A0A2W4U1B0"/>
<comment type="caution">
    <text evidence="2">The sequence shown here is derived from an EMBL/GenBank/DDBJ whole genome shotgun (WGS) entry which is preliminary data.</text>
</comment>
<organism evidence="2 3">
    <name type="scientific">Leptolyngbya foveolarum</name>
    <dbReference type="NCBI Taxonomy" id="47253"/>
    <lineage>
        <taxon>Bacteria</taxon>
        <taxon>Bacillati</taxon>
        <taxon>Cyanobacteriota</taxon>
        <taxon>Cyanophyceae</taxon>
        <taxon>Leptolyngbyales</taxon>
        <taxon>Leptolyngbyaceae</taxon>
        <taxon>Leptolyngbya group</taxon>
        <taxon>Leptolyngbya</taxon>
    </lineage>
</organism>
<accession>A0A2W4U1B0</accession>
<dbReference type="EMBL" id="QBMC01000099">
    <property type="protein sequence ID" value="PZO15066.1"/>
    <property type="molecule type" value="Genomic_DNA"/>
</dbReference>
<evidence type="ECO:0000313" key="2">
    <source>
        <dbReference type="EMBL" id="PZO15066.1"/>
    </source>
</evidence>
<name>A0A2W4U1B0_9CYAN</name>
<sequence>MGAGRNADTDAPAQNANQLAEDIGSGWSGNNEPPSDQYIRDTRDDSYADDSLDQGWERPDASYAQADYDRSGYDRSSYARPEYDPPGYDPSAYPRPEYEKKVYGDDLYGVEDAGYEEEPIAEGPEELLDSDNVYEADYRVVLPPSRPLETDEDY</sequence>
<proteinExistence type="predicted"/>
<gene>
    <name evidence="2" type="ORF">DCF25_14175</name>
</gene>
<evidence type="ECO:0000313" key="3">
    <source>
        <dbReference type="Proteomes" id="UP000249354"/>
    </source>
</evidence>
<reference evidence="3" key="1">
    <citation type="submission" date="2018-04" db="EMBL/GenBank/DDBJ databases">
        <authorList>
            <person name="Cornet L."/>
        </authorList>
    </citation>
    <scope>NUCLEOTIDE SEQUENCE [LARGE SCALE GENOMIC DNA]</scope>
</reference>
<feature type="region of interest" description="Disordered" evidence="1">
    <location>
        <begin position="1"/>
        <end position="97"/>
    </location>
</feature>